<feature type="coiled-coil region" evidence="1">
    <location>
        <begin position="157"/>
        <end position="184"/>
    </location>
</feature>
<sequence>MGINFEGGLSISKNKGDKKITLVNESNEKITLTNVVIVPLGYKETELFNGQDNGGKTIPLRLKSYKASSENFPKTLDSHGSISKLEIETNWSLKIIAITEGGWIPAGMTPNNAHYLLDKNIFNILNTRYINGELKDNTSNDFFDLITSDNLIINPSLFMLEGNNQSLERTSNDLRNKYTEATALINKALPTAAIPFTRDELVSATSGMLSQLYSSNSKKLLFIKSVIPILYKETSKKKRSSVITQIKNLAMTHEIRRNEILFIAALSAALSSSKQNPAKKIFKPKPPENYTNKDAYNTLSDFRALDYLMWAIALDYKTQTYLCTNDKNLIKFWCAIEPNNFNFQGNLLSYNLKFKENLFGNLNDIEYEWVLESME</sequence>
<dbReference type="Proteomes" id="UP000241538">
    <property type="component" value="Chromosome"/>
</dbReference>
<gene>
    <name evidence="2" type="ORF">C9381_10495</name>
</gene>
<name>A0AAN1NQQ6_9GAMM</name>
<evidence type="ECO:0000313" key="3">
    <source>
        <dbReference type="Proteomes" id="UP000241538"/>
    </source>
</evidence>
<evidence type="ECO:0000313" key="2">
    <source>
        <dbReference type="EMBL" id="AVV37594.1"/>
    </source>
</evidence>
<dbReference type="RefSeq" id="WP_107319594.1">
    <property type="nucleotide sequence ID" value="NZ_CP028349.1"/>
</dbReference>
<reference evidence="2 3" key="1">
    <citation type="journal article" date="2018" name="Int J Genomics">
        <title>Comparative Genomics Analysis of Plasmid pPV989-94 from a Clinical Isolate of Pantoea vagans PV989.</title>
        <authorList>
            <person name="Xu L."/>
            <person name="Yin M."/>
            <person name="Zhu T."/>
            <person name="Lu J."/>
            <person name="Bao Q."/>
        </authorList>
    </citation>
    <scope>NUCLEOTIDE SEQUENCE [LARGE SCALE GENOMIC DNA]</scope>
    <source>
        <strain evidence="2 3">PV989</strain>
    </source>
</reference>
<dbReference type="EMBL" id="CP028349">
    <property type="protein sequence ID" value="AVV37594.1"/>
    <property type="molecule type" value="Genomic_DNA"/>
</dbReference>
<proteinExistence type="predicted"/>
<evidence type="ECO:0000256" key="1">
    <source>
        <dbReference type="SAM" id="Coils"/>
    </source>
</evidence>
<protein>
    <submittedName>
        <fullName evidence="2">Uncharacterized protein</fullName>
    </submittedName>
</protein>
<keyword evidence="1" id="KW-0175">Coiled coil</keyword>
<accession>A0AAN1NQQ6</accession>
<dbReference type="AlphaFoldDB" id="A0AAN1NQQ6"/>
<organism evidence="2 3">
    <name type="scientific">Pantoea vagans</name>
    <dbReference type="NCBI Taxonomy" id="470934"/>
    <lineage>
        <taxon>Bacteria</taxon>
        <taxon>Pseudomonadati</taxon>
        <taxon>Pseudomonadota</taxon>
        <taxon>Gammaproteobacteria</taxon>
        <taxon>Enterobacterales</taxon>
        <taxon>Erwiniaceae</taxon>
        <taxon>Pantoea</taxon>
    </lineage>
</organism>